<evidence type="ECO:0000313" key="6">
    <source>
        <dbReference type="EMBL" id="OAT66744.1"/>
    </source>
</evidence>
<keyword evidence="2" id="KW-0560">Oxidoreductase</keyword>
<dbReference type="Pfam" id="PF02894">
    <property type="entry name" value="GFO_IDH_MocA_C"/>
    <property type="match status" value="1"/>
</dbReference>
<evidence type="ECO:0000256" key="2">
    <source>
        <dbReference type="ARBA" id="ARBA00023002"/>
    </source>
</evidence>
<dbReference type="InterPro" id="IPR050463">
    <property type="entry name" value="Gfo/Idh/MocA_oxidrdct_glycsds"/>
</dbReference>
<dbReference type="PANTHER" id="PTHR43818">
    <property type="entry name" value="BCDNA.GH03377"/>
    <property type="match status" value="1"/>
</dbReference>
<dbReference type="AlphaFoldDB" id="A0A179V4V6"/>
<dbReference type="Proteomes" id="UP000186919">
    <property type="component" value="Unassembled WGS sequence"/>
</dbReference>
<dbReference type="PANTHER" id="PTHR43818:SF11">
    <property type="entry name" value="BCDNA.GH03377"/>
    <property type="match status" value="1"/>
</dbReference>
<evidence type="ECO:0000313" key="7">
    <source>
        <dbReference type="Proteomes" id="UP000186919"/>
    </source>
</evidence>
<dbReference type="RefSeq" id="WP_064633915.1">
    <property type="nucleotide sequence ID" value="NZ_LQYE01000032.1"/>
</dbReference>
<dbReference type="GO" id="GO:0016491">
    <property type="term" value="F:oxidoreductase activity"/>
    <property type="evidence" value="ECO:0007669"/>
    <property type="project" value="UniProtKB-KW"/>
</dbReference>
<feature type="domain" description="Gfo/Idh/MocA-like oxidoreductase C-terminal" evidence="5">
    <location>
        <begin position="131"/>
        <end position="340"/>
    </location>
</feature>
<dbReference type="Gene3D" id="3.40.50.720">
    <property type="entry name" value="NAD(P)-binding Rossmann-like Domain"/>
    <property type="match status" value="1"/>
</dbReference>
<feature type="domain" description="Gfo/Idh/MocA-like oxidoreductase N-terminal" evidence="4">
    <location>
        <begin position="2"/>
        <end position="113"/>
    </location>
</feature>
<dbReference type="Gene3D" id="3.30.360.10">
    <property type="entry name" value="Dihydrodipicolinate Reductase, domain 2"/>
    <property type="match status" value="1"/>
</dbReference>
<dbReference type="InterPro" id="IPR036291">
    <property type="entry name" value="NAD(P)-bd_dom_sf"/>
</dbReference>
<organism evidence="6 7">
    <name type="scientific">Mycobacteroides immunogenum</name>
    <dbReference type="NCBI Taxonomy" id="83262"/>
    <lineage>
        <taxon>Bacteria</taxon>
        <taxon>Bacillati</taxon>
        <taxon>Actinomycetota</taxon>
        <taxon>Actinomycetes</taxon>
        <taxon>Mycobacteriales</taxon>
        <taxon>Mycobacteriaceae</taxon>
        <taxon>Mycobacteroides</taxon>
    </lineage>
</organism>
<proteinExistence type="inferred from homology"/>
<feature type="region of interest" description="Disordered" evidence="3">
    <location>
        <begin position="342"/>
        <end position="362"/>
    </location>
</feature>
<dbReference type="SUPFAM" id="SSF51735">
    <property type="entry name" value="NAD(P)-binding Rossmann-fold domains"/>
    <property type="match status" value="1"/>
</dbReference>
<dbReference type="InterPro" id="IPR000683">
    <property type="entry name" value="Gfo/Idh/MocA-like_OxRdtase_N"/>
</dbReference>
<comment type="caution">
    <text evidence="6">The sequence shown here is derived from an EMBL/GenBank/DDBJ whole genome shotgun (WGS) entry which is preliminary data.</text>
</comment>
<dbReference type="SUPFAM" id="SSF55347">
    <property type="entry name" value="Glyceraldehyde-3-phosphate dehydrogenase-like, C-terminal domain"/>
    <property type="match status" value="1"/>
</dbReference>
<sequence>MLKVGIIGAGGVARAHARALNTLKNAELVGVLDIDVRAAESFANAYGGIPVTDTDALLGVADAVVVASPNFTHRDHSLTALRAGRSVLCEKPLALSRVEAKEMVAAAGEVASPALVGFNYRHLPVVTELRRRLQHGDFGAICAVELGFRKDSAYRRKNHTWRDSGSSNGTSGALGDLGVHLLDLLTYVSGGRILVDECQARITTHVTNKSDEAVEVDDHAEIYGRLSTGSIFTLVASKAAPTAECGFSIRIVGTDAVFRYHTADPGRYLISRGAQTETVELERTLLSDPANEVHGWSDSFRSEIDHWSRLTSVGATGTGRHALATFEDGLAAQEVLESLLRGSKPQPERLTVEHALPSPAEL</sequence>
<dbReference type="InterPro" id="IPR004104">
    <property type="entry name" value="Gfo/Idh/MocA-like_OxRdtase_C"/>
</dbReference>
<evidence type="ECO:0000259" key="4">
    <source>
        <dbReference type="Pfam" id="PF01408"/>
    </source>
</evidence>
<dbReference type="Pfam" id="PF01408">
    <property type="entry name" value="GFO_IDH_MocA"/>
    <property type="match status" value="1"/>
</dbReference>
<evidence type="ECO:0000256" key="3">
    <source>
        <dbReference type="SAM" id="MobiDB-lite"/>
    </source>
</evidence>
<protein>
    <submittedName>
        <fullName evidence="6">Oxidoreductase</fullName>
    </submittedName>
</protein>
<comment type="similarity">
    <text evidence="1">Belongs to the Gfo/Idh/MocA family.</text>
</comment>
<dbReference type="EMBL" id="LQYE01000032">
    <property type="protein sequence ID" value="OAT66744.1"/>
    <property type="molecule type" value="Genomic_DNA"/>
</dbReference>
<dbReference type="GO" id="GO:0000166">
    <property type="term" value="F:nucleotide binding"/>
    <property type="evidence" value="ECO:0007669"/>
    <property type="project" value="InterPro"/>
</dbReference>
<evidence type="ECO:0000256" key="1">
    <source>
        <dbReference type="ARBA" id="ARBA00010928"/>
    </source>
</evidence>
<gene>
    <name evidence="6" type="ORF">AWB85_18850</name>
</gene>
<name>A0A179V4V6_9MYCO</name>
<reference evidence="6 7" key="1">
    <citation type="submission" date="2016-01" db="EMBL/GenBank/DDBJ databases">
        <title>Mycobacterium immunogenum strain CD11_6 genome sequencing and assembly.</title>
        <authorList>
            <person name="Kaur G."/>
            <person name="Nair G.R."/>
            <person name="Mayilraj S."/>
        </authorList>
    </citation>
    <scope>NUCLEOTIDE SEQUENCE [LARGE SCALE GENOMIC DNA]</scope>
    <source>
        <strain evidence="6 7">CD11-6</strain>
    </source>
</reference>
<evidence type="ECO:0000259" key="5">
    <source>
        <dbReference type="Pfam" id="PF02894"/>
    </source>
</evidence>
<accession>A0A179V4V6</accession>